<dbReference type="GO" id="GO:0005506">
    <property type="term" value="F:iron ion binding"/>
    <property type="evidence" value="ECO:0007669"/>
    <property type="project" value="InterPro"/>
</dbReference>
<dbReference type="PANTHER" id="PTHR10869">
    <property type="entry name" value="PROLYL 4-HYDROXYLASE ALPHA SUBUNIT"/>
    <property type="match status" value="1"/>
</dbReference>
<keyword evidence="2" id="KW-0479">Metal-binding</keyword>
<dbReference type="Gene3D" id="2.60.120.620">
    <property type="entry name" value="q2cbj1_9rhob like domain"/>
    <property type="match status" value="1"/>
</dbReference>
<dbReference type="PANTHER" id="PTHR10869:SF242">
    <property type="entry name" value="PROLYL 4-HYDROXYLASE ALPHA SUBUNIT DOMAIN-CONTAINING PROTEIN"/>
    <property type="match status" value="1"/>
</dbReference>
<keyword evidence="4" id="KW-0560">Oxidoreductase</keyword>
<organism evidence="8 9">
    <name type="scientific">Podospora didyma</name>
    <dbReference type="NCBI Taxonomy" id="330526"/>
    <lineage>
        <taxon>Eukaryota</taxon>
        <taxon>Fungi</taxon>
        <taxon>Dikarya</taxon>
        <taxon>Ascomycota</taxon>
        <taxon>Pezizomycotina</taxon>
        <taxon>Sordariomycetes</taxon>
        <taxon>Sordariomycetidae</taxon>
        <taxon>Sordariales</taxon>
        <taxon>Podosporaceae</taxon>
        <taxon>Podospora</taxon>
    </lineage>
</organism>
<sequence length="309" mass="32956">MAGPLHVLIISLTVAVSAYLGPMVLDYLLITSQLSSQLASFNFPFLSSKSSSEASTGGCLPHSYTTQLVSLDPLLIYIHNFVSAAESASIIAAGVPLLAASPITGAGSDTVAPQTRTSLSAPLPSNHATVSCILARAESFMGTLFLPGRDDMGVAQLVQYTDTQKFDLHRDWFARPRLLDTDAAAGRKRLYNRLATLFVVLRAEGIEEGSGETWFPLVKGIHDPPSPTQKVEGEDGENKEGLPLWREHEDGGLAFKPVAGNALFWVNLFPGKNGSGDARTLHAGLPVQGPAGLKTGMNIWPRTFFGPDA</sequence>
<comment type="cofactor">
    <cofactor evidence="1">
        <name>L-ascorbate</name>
        <dbReference type="ChEBI" id="CHEBI:38290"/>
    </cofactor>
</comment>
<dbReference type="SMART" id="SM00702">
    <property type="entry name" value="P4Hc"/>
    <property type="match status" value="1"/>
</dbReference>
<dbReference type="InterPro" id="IPR006620">
    <property type="entry name" value="Pro_4_hyd_alph"/>
</dbReference>
<dbReference type="EMBL" id="JAULSW010000003">
    <property type="protein sequence ID" value="KAK3386636.1"/>
    <property type="molecule type" value="Genomic_DNA"/>
</dbReference>
<keyword evidence="6" id="KW-1133">Transmembrane helix</keyword>
<evidence type="ECO:0000256" key="6">
    <source>
        <dbReference type="SAM" id="Phobius"/>
    </source>
</evidence>
<evidence type="ECO:0000256" key="4">
    <source>
        <dbReference type="ARBA" id="ARBA00023002"/>
    </source>
</evidence>
<keyword evidence="3" id="KW-0223">Dioxygenase</keyword>
<gene>
    <name evidence="8" type="ORF">B0H63DRAFT_430452</name>
</gene>
<feature type="domain" description="Prolyl 4-hydroxylase alpha subunit" evidence="7">
    <location>
        <begin position="73"/>
        <end position="302"/>
    </location>
</feature>
<evidence type="ECO:0000256" key="1">
    <source>
        <dbReference type="ARBA" id="ARBA00001961"/>
    </source>
</evidence>
<evidence type="ECO:0000256" key="2">
    <source>
        <dbReference type="ARBA" id="ARBA00022723"/>
    </source>
</evidence>
<protein>
    <recommendedName>
        <fullName evidence="7">Prolyl 4-hydroxylase alpha subunit domain-containing protein</fullName>
    </recommendedName>
</protein>
<keyword evidence="6" id="KW-0472">Membrane</keyword>
<dbReference type="GO" id="GO:0004656">
    <property type="term" value="F:procollagen-proline 4-dioxygenase activity"/>
    <property type="evidence" value="ECO:0007669"/>
    <property type="project" value="TreeGrafter"/>
</dbReference>
<dbReference type="GO" id="GO:0005783">
    <property type="term" value="C:endoplasmic reticulum"/>
    <property type="evidence" value="ECO:0007669"/>
    <property type="project" value="TreeGrafter"/>
</dbReference>
<keyword evidence="9" id="KW-1185">Reference proteome</keyword>
<evidence type="ECO:0000256" key="3">
    <source>
        <dbReference type="ARBA" id="ARBA00022964"/>
    </source>
</evidence>
<keyword evidence="6" id="KW-0812">Transmembrane</keyword>
<dbReference type="AlphaFoldDB" id="A0AAE0NS15"/>
<dbReference type="GO" id="GO:0031418">
    <property type="term" value="F:L-ascorbic acid binding"/>
    <property type="evidence" value="ECO:0007669"/>
    <property type="project" value="InterPro"/>
</dbReference>
<name>A0AAE0NS15_9PEZI</name>
<proteinExistence type="predicted"/>
<reference evidence="8" key="1">
    <citation type="journal article" date="2023" name="Mol. Phylogenet. Evol.">
        <title>Genome-scale phylogeny and comparative genomics of the fungal order Sordariales.</title>
        <authorList>
            <person name="Hensen N."/>
            <person name="Bonometti L."/>
            <person name="Westerberg I."/>
            <person name="Brannstrom I.O."/>
            <person name="Guillou S."/>
            <person name="Cros-Aarteil S."/>
            <person name="Calhoun S."/>
            <person name="Haridas S."/>
            <person name="Kuo A."/>
            <person name="Mondo S."/>
            <person name="Pangilinan J."/>
            <person name="Riley R."/>
            <person name="LaButti K."/>
            <person name="Andreopoulos B."/>
            <person name="Lipzen A."/>
            <person name="Chen C."/>
            <person name="Yan M."/>
            <person name="Daum C."/>
            <person name="Ng V."/>
            <person name="Clum A."/>
            <person name="Steindorff A."/>
            <person name="Ohm R.A."/>
            <person name="Martin F."/>
            <person name="Silar P."/>
            <person name="Natvig D.O."/>
            <person name="Lalanne C."/>
            <person name="Gautier V."/>
            <person name="Ament-Velasquez S.L."/>
            <person name="Kruys A."/>
            <person name="Hutchinson M.I."/>
            <person name="Powell A.J."/>
            <person name="Barry K."/>
            <person name="Miller A.N."/>
            <person name="Grigoriev I.V."/>
            <person name="Debuchy R."/>
            <person name="Gladieux P."/>
            <person name="Hiltunen Thoren M."/>
            <person name="Johannesson H."/>
        </authorList>
    </citation>
    <scope>NUCLEOTIDE SEQUENCE</scope>
    <source>
        <strain evidence="8">CBS 232.78</strain>
    </source>
</reference>
<keyword evidence="5" id="KW-0408">Iron</keyword>
<evidence type="ECO:0000259" key="7">
    <source>
        <dbReference type="SMART" id="SM00702"/>
    </source>
</evidence>
<evidence type="ECO:0000313" key="9">
    <source>
        <dbReference type="Proteomes" id="UP001285441"/>
    </source>
</evidence>
<feature type="transmembrane region" description="Helical" evidence="6">
    <location>
        <begin position="6"/>
        <end position="30"/>
    </location>
</feature>
<accession>A0AAE0NS15</accession>
<evidence type="ECO:0000256" key="5">
    <source>
        <dbReference type="ARBA" id="ARBA00023004"/>
    </source>
</evidence>
<dbReference type="Proteomes" id="UP001285441">
    <property type="component" value="Unassembled WGS sequence"/>
</dbReference>
<dbReference type="InterPro" id="IPR045054">
    <property type="entry name" value="P4HA-like"/>
</dbReference>
<comment type="caution">
    <text evidence="8">The sequence shown here is derived from an EMBL/GenBank/DDBJ whole genome shotgun (WGS) entry which is preliminary data.</text>
</comment>
<reference evidence="8" key="2">
    <citation type="submission" date="2023-06" db="EMBL/GenBank/DDBJ databases">
        <authorList>
            <consortium name="Lawrence Berkeley National Laboratory"/>
            <person name="Haridas S."/>
            <person name="Hensen N."/>
            <person name="Bonometti L."/>
            <person name="Westerberg I."/>
            <person name="Brannstrom I.O."/>
            <person name="Guillou S."/>
            <person name="Cros-Aarteil S."/>
            <person name="Calhoun S."/>
            <person name="Kuo A."/>
            <person name="Mondo S."/>
            <person name="Pangilinan J."/>
            <person name="Riley R."/>
            <person name="LaButti K."/>
            <person name="Andreopoulos B."/>
            <person name="Lipzen A."/>
            <person name="Chen C."/>
            <person name="Yanf M."/>
            <person name="Daum C."/>
            <person name="Ng V."/>
            <person name="Clum A."/>
            <person name="Steindorff A."/>
            <person name="Ohm R."/>
            <person name="Martin F."/>
            <person name="Silar P."/>
            <person name="Natvig D."/>
            <person name="Lalanne C."/>
            <person name="Gautier V."/>
            <person name="Ament-velasquez S.L."/>
            <person name="Kruys A."/>
            <person name="Hutchinson M.I."/>
            <person name="Powell A.J."/>
            <person name="Barry K."/>
            <person name="Miller A.N."/>
            <person name="Grigoriev I.V."/>
            <person name="Debuchy R."/>
            <person name="Gladieux P."/>
            <person name="Thoren M.H."/>
            <person name="Johannesson H."/>
        </authorList>
    </citation>
    <scope>NUCLEOTIDE SEQUENCE</scope>
    <source>
        <strain evidence="8">CBS 232.78</strain>
    </source>
</reference>
<evidence type="ECO:0000313" key="8">
    <source>
        <dbReference type="EMBL" id="KAK3386636.1"/>
    </source>
</evidence>